<keyword evidence="1" id="KW-0472">Membrane</keyword>
<accession>A0A1D1Y648</accession>
<evidence type="ECO:0000259" key="2">
    <source>
        <dbReference type="Pfam" id="PF03168"/>
    </source>
</evidence>
<dbReference type="PANTHER" id="PTHR31852">
    <property type="entry name" value="LATE EMBRYOGENESIS ABUNDANT (LEA) HYDROXYPROLINE-RICH GLYCOPROTEIN FAMILY"/>
    <property type="match status" value="1"/>
</dbReference>
<dbReference type="AlphaFoldDB" id="A0A1D1Y648"/>
<feature type="transmembrane region" description="Helical" evidence="1">
    <location>
        <begin position="42"/>
        <end position="69"/>
    </location>
</feature>
<dbReference type="InterPro" id="IPR004864">
    <property type="entry name" value="LEA_2"/>
</dbReference>
<keyword evidence="3" id="KW-0378">Hydrolase</keyword>
<reference evidence="3" key="1">
    <citation type="submission" date="2015-07" db="EMBL/GenBank/DDBJ databases">
        <title>Transcriptome Assembly of Anthurium amnicola.</title>
        <authorList>
            <person name="Suzuki J."/>
        </authorList>
    </citation>
    <scope>NUCLEOTIDE SEQUENCE</scope>
</reference>
<dbReference type="Pfam" id="PF03168">
    <property type="entry name" value="LEA_2"/>
    <property type="match status" value="1"/>
</dbReference>
<dbReference type="Gene3D" id="2.60.40.1820">
    <property type="match status" value="1"/>
</dbReference>
<dbReference type="EMBL" id="GDJX01017848">
    <property type="protein sequence ID" value="JAT50088.1"/>
    <property type="molecule type" value="Transcribed_RNA"/>
</dbReference>
<protein>
    <submittedName>
        <fullName evidence="3">Peptidyl-tRNA hydrolase</fullName>
    </submittedName>
</protein>
<name>A0A1D1Y648_9ARAE</name>
<evidence type="ECO:0000256" key="1">
    <source>
        <dbReference type="SAM" id="Phobius"/>
    </source>
</evidence>
<proteinExistence type="predicted"/>
<dbReference type="SUPFAM" id="SSF117070">
    <property type="entry name" value="LEA14-like"/>
    <property type="match status" value="1"/>
</dbReference>
<evidence type="ECO:0000313" key="3">
    <source>
        <dbReference type="EMBL" id="JAT50088.1"/>
    </source>
</evidence>
<dbReference type="InterPro" id="IPR055301">
    <property type="entry name" value="Lea14-like_2"/>
</dbReference>
<feature type="domain" description="Late embryogenesis abundant protein LEA-2 subgroup" evidence="2">
    <location>
        <begin position="102"/>
        <end position="201"/>
    </location>
</feature>
<gene>
    <name evidence="3" type="primary">pth_16</name>
    <name evidence="3" type="ORF">g.28735</name>
</gene>
<keyword evidence="1" id="KW-0812">Transmembrane</keyword>
<dbReference type="GO" id="GO:0016787">
    <property type="term" value="F:hydrolase activity"/>
    <property type="evidence" value="ECO:0007669"/>
    <property type="project" value="UniProtKB-KW"/>
</dbReference>
<sequence>MAEKGEEAKPLGPSAAVYPTETFDEEGAMQWRSAQYLRKRRGVLFCCGCCGVLVVVLGLVALVLALTAFKVKDPVLTMNSIHFSGLRVGGPGPVNATLTADVSIKNPNMASYEFRNSTTELYYGGKVVAVARAPGGEVAAHRTVRLNVTVDVMADRVAGLGIPAVGFLAAGSVNLTTRTEINGRVNMFGVFRRELDVFLNCSMTMDLSLTEQGVKDKVCTMKTE</sequence>
<organism evidence="3">
    <name type="scientific">Anthurium amnicola</name>
    <dbReference type="NCBI Taxonomy" id="1678845"/>
    <lineage>
        <taxon>Eukaryota</taxon>
        <taxon>Viridiplantae</taxon>
        <taxon>Streptophyta</taxon>
        <taxon>Embryophyta</taxon>
        <taxon>Tracheophyta</taxon>
        <taxon>Spermatophyta</taxon>
        <taxon>Magnoliopsida</taxon>
        <taxon>Liliopsida</taxon>
        <taxon>Araceae</taxon>
        <taxon>Pothoideae</taxon>
        <taxon>Potheae</taxon>
        <taxon>Anthurium</taxon>
    </lineage>
</organism>
<keyword evidence="1" id="KW-1133">Transmembrane helix</keyword>